<name>A0A109BCC6_HYPSL</name>
<dbReference type="NCBIfam" id="NF010068">
    <property type="entry name" value="PRK13548.1"/>
    <property type="match status" value="1"/>
</dbReference>
<keyword evidence="8" id="KW-1185">Reference proteome</keyword>
<evidence type="ECO:0000313" key="8">
    <source>
        <dbReference type="Proteomes" id="UP000059074"/>
    </source>
</evidence>
<dbReference type="GO" id="GO:0016887">
    <property type="term" value="F:ATP hydrolysis activity"/>
    <property type="evidence" value="ECO:0007669"/>
    <property type="project" value="InterPro"/>
</dbReference>
<dbReference type="InterPro" id="IPR003593">
    <property type="entry name" value="AAA+_ATPase"/>
</dbReference>
<evidence type="ECO:0000256" key="4">
    <source>
        <dbReference type="ARBA" id="ARBA00022967"/>
    </source>
</evidence>
<dbReference type="PANTHER" id="PTHR42794">
    <property type="entry name" value="HEMIN IMPORT ATP-BINDING PROTEIN HMUV"/>
    <property type="match status" value="1"/>
</dbReference>
<dbReference type="GO" id="GO:0005524">
    <property type="term" value="F:ATP binding"/>
    <property type="evidence" value="ECO:0007669"/>
    <property type="project" value="UniProtKB-KW"/>
</dbReference>
<dbReference type="Proteomes" id="UP000059074">
    <property type="component" value="Unassembled WGS sequence"/>
</dbReference>
<dbReference type="Pfam" id="PF00005">
    <property type="entry name" value="ABC_tran"/>
    <property type="match status" value="1"/>
</dbReference>
<comment type="function">
    <text evidence="5">Part of the ABC transporter complex HmuTUV involved in hemin import. Responsible for energy coupling to the transport system.</text>
</comment>
<organism evidence="7 8">
    <name type="scientific">Hyphomicrobium sulfonivorans</name>
    <dbReference type="NCBI Taxonomy" id="121290"/>
    <lineage>
        <taxon>Bacteria</taxon>
        <taxon>Pseudomonadati</taxon>
        <taxon>Pseudomonadota</taxon>
        <taxon>Alphaproteobacteria</taxon>
        <taxon>Hyphomicrobiales</taxon>
        <taxon>Hyphomicrobiaceae</taxon>
        <taxon>Hyphomicrobium</taxon>
    </lineage>
</organism>
<evidence type="ECO:0000256" key="3">
    <source>
        <dbReference type="ARBA" id="ARBA00022840"/>
    </source>
</evidence>
<keyword evidence="2" id="KW-0547">Nucleotide-binding</keyword>
<dbReference type="EMBL" id="LMTR01000073">
    <property type="protein sequence ID" value="KWT66188.1"/>
    <property type="molecule type" value="Genomic_DNA"/>
</dbReference>
<dbReference type="SUPFAM" id="SSF52540">
    <property type="entry name" value="P-loop containing nucleoside triphosphate hydrolases"/>
    <property type="match status" value="1"/>
</dbReference>
<dbReference type="InterPro" id="IPR027417">
    <property type="entry name" value="P-loop_NTPase"/>
</dbReference>
<evidence type="ECO:0000256" key="1">
    <source>
        <dbReference type="ARBA" id="ARBA00022448"/>
    </source>
</evidence>
<dbReference type="PROSITE" id="PS50893">
    <property type="entry name" value="ABC_TRANSPORTER_2"/>
    <property type="match status" value="1"/>
</dbReference>
<protein>
    <submittedName>
        <fullName evidence="7">ABC-type hemin transport system, ATPase component</fullName>
    </submittedName>
</protein>
<evidence type="ECO:0000256" key="5">
    <source>
        <dbReference type="ARBA" id="ARBA00037066"/>
    </source>
</evidence>
<evidence type="ECO:0000259" key="6">
    <source>
        <dbReference type="PROSITE" id="PS50893"/>
    </source>
</evidence>
<feature type="domain" description="ABC transporter" evidence="6">
    <location>
        <begin position="1"/>
        <end position="244"/>
    </location>
</feature>
<evidence type="ECO:0000256" key="2">
    <source>
        <dbReference type="ARBA" id="ARBA00022741"/>
    </source>
</evidence>
<dbReference type="SMART" id="SM00382">
    <property type="entry name" value="AAA"/>
    <property type="match status" value="1"/>
</dbReference>
<dbReference type="STRING" id="121290.APY04_2384"/>
<reference evidence="7 8" key="1">
    <citation type="submission" date="2015-10" db="EMBL/GenBank/DDBJ databases">
        <title>Transcriptomic analysis of a linuron degrading triple-species bacterial consortium.</title>
        <authorList>
            <person name="Albers P."/>
        </authorList>
    </citation>
    <scope>NUCLEOTIDE SEQUENCE [LARGE SCALE GENOMIC DNA]</scope>
    <source>
        <strain evidence="7 8">WDL6</strain>
    </source>
</reference>
<dbReference type="InterPro" id="IPR003439">
    <property type="entry name" value="ABC_transporter-like_ATP-bd"/>
</dbReference>
<dbReference type="PANTHER" id="PTHR42794:SF1">
    <property type="entry name" value="HEMIN IMPORT ATP-BINDING PROTEIN HMUV"/>
    <property type="match status" value="1"/>
</dbReference>
<dbReference type="OrthoDB" id="9805601at2"/>
<keyword evidence="4" id="KW-1278">Translocase</keyword>
<dbReference type="Gene3D" id="3.40.50.300">
    <property type="entry name" value="P-loop containing nucleotide triphosphate hydrolases"/>
    <property type="match status" value="1"/>
</dbReference>
<keyword evidence="3" id="KW-0067">ATP-binding</keyword>
<dbReference type="RefSeq" id="WP_068462741.1">
    <property type="nucleotide sequence ID" value="NZ_LMTR01000073.1"/>
</dbReference>
<keyword evidence="1" id="KW-0813">Transport</keyword>
<gene>
    <name evidence="7" type="ORF">APY04_2384</name>
</gene>
<dbReference type="CDD" id="cd03214">
    <property type="entry name" value="ABC_Iron-Siderophores_B12_Hemin"/>
    <property type="match status" value="1"/>
</dbReference>
<evidence type="ECO:0000313" key="7">
    <source>
        <dbReference type="EMBL" id="KWT66188.1"/>
    </source>
</evidence>
<dbReference type="AlphaFoldDB" id="A0A109BCC6"/>
<proteinExistence type="predicted"/>
<comment type="caution">
    <text evidence="7">The sequence shown here is derived from an EMBL/GenBank/DDBJ whole genome shotgun (WGS) entry which is preliminary data.</text>
</comment>
<sequence>MLTADAAAFQINGKTLVSDIDMAIPPGKLVALVGPNGAGKSTLLKLLSGEIKPTSGAITLDGRALSSFTALDLSRRRAVVPQSTALSFPFSVREVVLLGATVPGFAEPPEHIERMALDCLRTVGLLALEHRLFTNLSGGERQRVHIARALLQLAMAKRAENEPGILLLDEPTASLDLAHQGVVLEEALEQARKGLAVMAILHDLNLAAVFADELVLLSAGRITARGTPAEVLKDDVLSRAYGCEVRTNRTPSEGVPFILPHYIRAR</sequence>
<dbReference type="PATRIC" id="fig|121290.4.peg.288"/>
<accession>A0A109BCC6</accession>